<sequence>MCGVFGIFNHAEAANLAYLGLHALQHRGQESAGVVSNDRGTLHAVRHMGHVADVFTQSRLEHLPGRLAVGHVRYTTAGGSLPKNIQPLTVEYRSGAVAIGHNGNLVNAESLREELESEGSIFYTNSDTEVVLQLMARSQERDWVDNLFAALGRLRGAYSIVMTSGERLVAARDPHGFRPLILGKIRGEHSHSRYGKTAWVVASETCAFDLIDAEVVRDVEPGEILVIDGDGLRSSRLKPQPRRFCVFEHVYFARPDSVLDQTAVYEARVHMGRALARECPADADVVIPVPDSGVVAALGFAKEADLPFEMGLIRNHYVGRTFIEPKESIRHFGVKLKLNALPNLLAGKRVVVVDDSIVRGTTSRKIVKMIRQAGAKEVHVRISSPPVSSPCYYGIDTPTRSELIASTYSIDETSRFIEADSLGYLSPEGLLDAVRLAQPERPKRPVLADEEDPGFDADYCSACFTGRYPVPMGSVPRRQLRLIEV</sequence>
<protein>
    <recommendedName>
        <fullName evidence="7">Amidophosphoribosyltransferase</fullName>
        <shortName evidence="7">ATase</shortName>
        <ecNumber evidence="7">2.4.2.14</ecNumber>
    </recommendedName>
    <alternativeName>
        <fullName evidence="7">Glutamine phosphoribosylpyrophosphate amidotransferase</fullName>
        <shortName evidence="7">GPATase</shortName>
    </alternativeName>
</protein>
<evidence type="ECO:0000256" key="5">
    <source>
        <dbReference type="ARBA" id="ARBA00022755"/>
    </source>
</evidence>
<feature type="binding site" evidence="7 10">
    <location>
        <position position="354"/>
    </location>
    <ligand>
        <name>Mg(2+)</name>
        <dbReference type="ChEBI" id="CHEBI:18420"/>
    </ligand>
</feature>
<dbReference type="PIRSF" id="PIRSF000485">
    <property type="entry name" value="Amd_phspho_trans"/>
    <property type="match status" value="1"/>
</dbReference>
<feature type="binding site" evidence="7 11">
    <location>
        <position position="245"/>
    </location>
    <ligand>
        <name>[4Fe-4S] cluster</name>
        <dbReference type="ChEBI" id="CHEBI:49883"/>
    </ligand>
</feature>
<accession>A6GJB6</accession>
<gene>
    <name evidence="7" type="primary">purF</name>
    <name evidence="13" type="ORF">PPSIR1_10080</name>
</gene>
<feature type="binding site" evidence="7 11">
    <location>
        <position position="391"/>
    </location>
    <ligand>
        <name>[4Fe-4S] cluster</name>
        <dbReference type="ChEBI" id="CHEBI:49883"/>
    </ligand>
</feature>
<keyword evidence="7 11" id="KW-0411">Iron-sulfur</keyword>
<keyword evidence="14" id="KW-1185">Reference proteome</keyword>
<dbReference type="STRING" id="391625.PPSIR1_10080"/>
<dbReference type="PANTHER" id="PTHR11907">
    <property type="entry name" value="AMIDOPHOSPHORIBOSYLTRANSFERASE"/>
    <property type="match status" value="1"/>
</dbReference>
<keyword evidence="5 7" id="KW-0658">Purine biosynthesis</keyword>
<dbReference type="InterPro" id="IPR029055">
    <property type="entry name" value="Ntn_hydrolases_N"/>
</dbReference>
<keyword evidence="7 10" id="KW-0479">Metal-binding</keyword>
<dbReference type="NCBIfam" id="TIGR01134">
    <property type="entry name" value="purF"/>
    <property type="match status" value="1"/>
</dbReference>
<dbReference type="EMBL" id="ABCS01000153">
    <property type="protein sequence ID" value="EDM74034.1"/>
    <property type="molecule type" value="Genomic_DNA"/>
</dbReference>
<dbReference type="EC" id="2.4.2.14" evidence="7"/>
<evidence type="ECO:0000256" key="7">
    <source>
        <dbReference type="HAMAP-Rule" id="MF_01931"/>
    </source>
</evidence>
<dbReference type="MEROPS" id="C44.001"/>
<evidence type="ECO:0000256" key="11">
    <source>
        <dbReference type="PIRSR" id="PIRSR000485-3"/>
    </source>
</evidence>
<evidence type="ECO:0000256" key="2">
    <source>
        <dbReference type="ARBA" id="ARBA00010138"/>
    </source>
</evidence>
<dbReference type="Pfam" id="PF00156">
    <property type="entry name" value="Pribosyltran"/>
    <property type="match status" value="1"/>
</dbReference>
<dbReference type="HAMAP" id="MF_01931">
    <property type="entry name" value="PurF"/>
    <property type="match status" value="1"/>
</dbReference>
<dbReference type="InterPro" id="IPR000836">
    <property type="entry name" value="PRTase_dom"/>
</dbReference>
<dbReference type="AlphaFoldDB" id="A6GJB6"/>
<evidence type="ECO:0000256" key="4">
    <source>
        <dbReference type="ARBA" id="ARBA00022679"/>
    </source>
</evidence>
<dbReference type="RefSeq" id="WP_006976802.1">
    <property type="nucleotide sequence ID" value="NZ_ABCS01000153.1"/>
</dbReference>
<dbReference type="GO" id="GO:0009113">
    <property type="term" value="P:purine nucleobase biosynthetic process"/>
    <property type="evidence" value="ECO:0007669"/>
    <property type="project" value="UniProtKB-UniRule"/>
</dbReference>
<keyword evidence="7" id="KW-0004">4Fe-4S</keyword>
<evidence type="ECO:0000256" key="6">
    <source>
        <dbReference type="ARBA" id="ARBA00022962"/>
    </source>
</evidence>
<dbReference type="PROSITE" id="PS51278">
    <property type="entry name" value="GATASE_TYPE_2"/>
    <property type="match status" value="1"/>
</dbReference>
<comment type="cofactor">
    <cofactor evidence="7 11">
        <name>[4Fe-4S] cluster</name>
        <dbReference type="ChEBI" id="CHEBI:49883"/>
    </cofactor>
    <text evidence="7 11">Binds 1 [4Fe-4S] cluster per subunit.</text>
</comment>
<name>A6GJB6_9BACT</name>
<dbReference type="SUPFAM" id="SSF56235">
    <property type="entry name" value="N-terminal nucleophile aminohydrolases (Ntn hydrolases)"/>
    <property type="match status" value="1"/>
</dbReference>
<dbReference type="InterPro" id="IPR017932">
    <property type="entry name" value="GATase_2_dom"/>
</dbReference>
<evidence type="ECO:0000256" key="9">
    <source>
        <dbReference type="PIRSR" id="PIRSR000485-1"/>
    </source>
</evidence>
<dbReference type="SUPFAM" id="SSF53271">
    <property type="entry name" value="PRTase-like"/>
    <property type="match status" value="1"/>
</dbReference>
<keyword evidence="7 11" id="KW-0408">Iron</keyword>
<dbReference type="CDD" id="cd06223">
    <property type="entry name" value="PRTases_typeI"/>
    <property type="match status" value="1"/>
</dbReference>
<feature type="domain" description="Glutamine amidotransferase type-2" evidence="12">
    <location>
        <begin position="2"/>
        <end position="230"/>
    </location>
</feature>
<evidence type="ECO:0000256" key="3">
    <source>
        <dbReference type="ARBA" id="ARBA00022676"/>
    </source>
</evidence>
<dbReference type="InterPro" id="IPR005854">
    <property type="entry name" value="PurF"/>
</dbReference>
<dbReference type="InterPro" id="IPR035584">
    <property type="entry name" value="PurF_N"/>
</dbReference>
<dbReference type="InterPro" id="IPR029057">
    <property type="entry name" value="PRTase-like"/>
</dbReference>
<comment type="similarity">
    <text evidence="2 7 8">In the C-terminal section; belongs to the purine/pyrimidine phosphoribosyltransferase family.</text>
</comment>
<evidence type="ECO:0000256" key="10">
    <source>
        <dbReference type="PIRSR" id="PIRSR000485-2"/>
    </source>
</evidence>
<feature type="active site" description="Nucleophile" evidence="7 9">
    <location>
        <position position="2"/>
    </location>
</feature>
<keyword evidence="4 7" id="KW-0808">Transferase</keyword>
<dbReference type="Gene3D" id="3.60.20.10">
    <property type="entry name" value="Glutamine Phosphoribosylpyrophosphate, subunit 1, domain 1"/>
    <property type="match status" value="1"/>
</dbReference>
<dbReference type="Gene3D" id="3.40.50.2020">
    <property type="match status" value="1"/>
</dbReference>
<dbReference type="Proteomes" id="UP000005801">
    <property type="component" value="Unassembled WGS sequence"/>
</dbReference>
<comment type="pathway">
    <text evidence="1 7 8">Purine metabolism; IMP biosynthesis via de novo pathway; N(1)-(5-phospho-D-ribosyl)glycinamide from 5-phospho-alpha-D-ribose 1-diphosphate: step 1/2.</text>
</comment>
<reference evidence="13 14" key="1">
    <citation type="submission" date="2007-06" db="EMBL/GenBank/DDBJ databases">
        <authorList>
            <person name="Shimkets L."/>
            <person name="Ferriera S."/>
            <person name="Johnson J."/>
            <person name="Kravitz S."/>
            <person name="Beeson K."/>
            <person name="Sutton G."/>
            <person name="Rogers Y.-H."/>
            <person name="Friedman R."/>
            <person name="Frazier M."/>
            <person name="Venter J.C."/>
        </authorList>
    </citation>
    <scope>NUCLEOTIDE SEQUENCE [LARGE SCALE GENOMIC DNA]</scope>
    <source>
        <strain evidence="13 14">SIR-1</strain>
    </source>
</reference>
<feature type="binding site" evidence="7 10">
    <location>
        <position position="292"/>
    </location>
    <ligand>
        <name>Mg(2+)</name>
        <dbReference type="ChEBI" id="CHEBI:18420"/>
    </ligand>
</feature>
<evidence type="ECO:0000313" key="14">
    <source>
        <dbReference type="Proteomes" id="UP000005801"/>
    </source>
</evidence>
<dbReference type="UniPathway" id="UPA00074">
    <property type="reaction ID" value="UER00124"/>
</dbReference>
<dbReference type="GO" id="GO:0000287">
    <property type="term" value="F:magnesium ion binding"/>
    <property type="evidence" value="ECO:0007669"/>
    <property type="project" value="UniProtKB-UniRule"/>
</dbReference>
<dbReference type="OrthoDB" id="9801213at2"/>
<organism evidence="13 14">
    <name type="scientific">Plesiocystis pacifica SIR-1</name>
    <dbReference type="NCBI Taxonomy" id="391625"/>
    <lineage>
        <taxon>Bacteria</taxon>
        <taxon>Pseudomonadati</taxon>
        <taxon>Myxococcota</taxon>
        <taxon>Polyangia</taxon>
        <taxon>Nannocystales</taxon>
        <taxon>Nannocystaceae</taxon>
        <taxon>Plesiocystis</taxon>
    </lineage>
</organism>
<comment type="caution">
    <text evidence="13">The sequence shown here is derived from an EMBL/GenBank/DDBJ whole genome shotgun (WGS) entry which is preliminary data.</text>
</comment>
<evidence type="ECO:0000256" key="8">
    <source>
        <dbReference type="PIRNR" id="PIRNR000485"/>
    </source>
</evidence>
<comment type="cofactor">
    <cofactor evidence="7 10">
        <name>Mg(2+)</name>
        <dbReference type="ChEBI" id="CHEBI:18420"/>
    </cofactor>
    <text evidence="7 10">Binds 1 Mg(2+) ion per subunit.</text>
</comment>
<feature type="binding site" evidence="7 10">
    <location>
        <position position="355"/>
    </location>
    <ligand>
        <name>Mg(2+)</name>
        <dbReference type="ChEBI" id="CHEBI:18420"/>
    </ligand>
</feature>
<feature type="binding site" evidence="7 11">
    <location>
        <position position="460"/>
    </location>
    <ligand>
        <name>[4Fe-4S] cluster</name>
        <dbReference type="ChEBI" id="CHEBI:49883"/>
    </ligand>
</feature>
<keyword evidence="6 7" id="KW-0315">Glutamine amidotransferase</keyword>
<dbReference type="CDD" id="cd00715">
    <property type="entry name" value="GPATase_N"/>
    <property type="match status" value="1"/>
</dbReference>
<dbReference type="GO" id="GO:0004044">
    <property type="term" value="F:amidophosphoribosyltransferase activity"/>
    <property type="evidence" value="ECO:0007669"/>
    <property type="project" value="UniProtKB-UniRule"/>
</dbReference>
<dbReference type="Pfam" id="PF13522">
    <property type="entry name" value="GATase_6"/>
    <property type="match status" value="1"/>
</dbReference>
<feature type="binding site" evidence="7 11">
    <location>
        <position position="463"/>
    </location>
    <ligand>
        <name>[4Fe-4S] cluster</name>
        <dbReference type="ChEBI" id="CHEBI:49883"/>
    </ligand>
</feature>
<dbReference type="GO" id="GO:0006189">
    <property type="term" value="P:'de novo' IMP biosynthetic process"/>
    <property type="evidence" value="ECO:0007669"/>
    <property type="project" value="UniProtKB-UniRule"/>
</dbReference>
<evidence type="ECO:0000259" key="12">
    <source>
        <dbReference type="PROSITE" id="PS51278"/>
    </source>
</evidence>
<comment type="function">
    <text evidence="7">Catalyzes the formation of phosphoribosylamine from phosphoribosylpyrophosphate (PRPP) and glutamine.</text>
</comment>
<comment type="catalytic activity">
    <reaction evidence="7 8">
        <text>5-phospho-beta-D-ribosylamine + L-glutamate + diphosphate = 5-phospho-alpha-D-ribose 1-diphosphate + L-glutamine + H2O</text>
        <dbReference type="Rhea" id="RHEA:14905"/>
        <dbReference type="ChEBI" id="CHEBI:15377"/>
        <dbReference type="ChEBI" id="CHEBI:29985"/>
        <dbReference type="ChEBI" id="CHEBI:33019"/>
        <dbReference type="ChEBI" id="CHEBI:58017"/>
        <dbReference type="ChEBI" id="CHEBI:58359"/>
        <dbReference type="ChEBI" id="CHEBI:58681"/>
        <dbReference type="EC" id="2.4.2.14"/>
    </reaction>
</comment>
<dbReference type="eggNOG" id="COG0034">
    <property type="taxonomic scope" value="Bacteria"/>
</dbReference>
<evidence type="ECO:0000256" key="1">
    <source>
        <dbReference type="ARBA" id="ARBA00005209"/>
    </source>
</evidence>
<keyword evidence="3 7" id="KW-0328">Glycosyltransferase</keyword>
<keyword evidence="7 10" id="KW-0460">Magnesium</keyword>
<proteinExistence type="inferred from homology"/>
<dbReference type="GO" id="GO:0051539">
    <property type="term" value="F:4 iron, 4 sulfur cluster binding"/>
    <property type="evidence" value="ECO:0007669"/>
    <property type="project" value="UniProtKB-KW"/>
</dbReference>
<evidence type="ECO:0000313" key="13">
    <source>
        <dbReference type="EMBL" id="EDM74034.1"/>
    </source>
</evidence>